<dbReference type="GO" id="GO:0005634">
    <property type="term" value="C:nucleus"/>
    <property type="evidence" value="ECO:0007669"/>
    <property type="project" value="InterPro"/>
</dbReference>
<dbReference type="Pfam" id="PF10384">
    <property type="entry name" value="Scm3"/>
    <property type="match status" value="1"/>
</dbReference>
<feature type="compositionally biased region" description="Polar residues" evidence="1">
    <location>
        <begin position="1096"/>
        <end position="1113"/>
    </location>
</feature>
<feature type="compositionally biased region" description="Basic and acidic residues" evidence="1">
    <location>
        <begin position="189"/>
        <end position="198"/>
    </location>
</feature>
<feature type="region of interest" description="Disordered" evidence="1">
    <location>
        <begin position="1131"/>
        <end position="1160"/>
    </location>
</feature>
<evidence type="ECO:0000256" key="1">
    <source>
        <dbReference type="SAM" id="MobiDB-lite"/>
    </source>
</evidence>
<dbReference type="Proteomes" id="UP000193986">
    <property type="component" value="Unassembled WGS sequence"/>
</dbReference>
<feature type="region of interest" description="Disordered" evidence="1">
    <location>
        <begin position="937"/>
        <end position="988"/>
    </location>
</feature>
<gene>
    <name evidence="2" type="ORF">BCR39DRAFT_332994</name>
</gene>
<dbReference type="Gene3D" id="1.10.20.10">
    <property type="entry name" value="Histone, subunit A"/>
    <property type="match status" value="1"/>
</dbReference>
<feature type="compositionally biased region" description="Polar residues" evidence="1">
    <location>
        <begin position="758"/>
        <end position="772"/>
    </location>
</feature>
<sequence>MNTTQAIAGPSHFFPTPFKVQDYRPTAPSTSSRHSTPAFRYERYRSASVVSRTAEDDLPKKRYHSVLRLRTTWDLLLEKYGSIRPEDDDEVDLRTGRIVRDRGRLRELQPREFGEISEPEQEEDEDAEGSSMVGGPDKVAFDSDEDELGGWDGRSGLDEQEPDLGDEVQEGLQRILTAEDEDDLQAFLRAERMRKEERGEDPDEEENTDAWTDDASLDSDDNGEWNMSPRHHGTRVSMASLEDLFPEDSAEEDNSEDELVAATSDAEDATRVTPAPPRRHSRSSSTSSSSSEREVQRRPRRVLEVVIIRSRSRSAMTSAPQRSRSFPSISAPSQPVIKARPSLPSLATLFTPPPPQEEGSSSAQPLRRRGRPRRLSTVERESTALVVPETHYSGKGKNRMPGERPEEAVSSAQSRYYDYIAQSGLSGRPRTCVACRNAGGTRAAKAVWCKGRKAASFCTFENGGNAKLNLDKKSTTHPRPTEDAAPATKMLSRLFTPLPGDLDSQIPHISTRRAIPAQSLASHKRSGTREQSFVPPERPRRLDPRRYLLNTAINHNGSNIRRCQPCRKAGGERAENAPWCKGRSVWTGCTFVKDQQRQAELEAEREAPHNALHEVTTTQSAASHVDQSIAESEIDDLESIPDVGPDSTSRIVDKSLASAEDIDGDGSEKLLAASVLDPERYVTGLLYPTSDSQTPRRCPHCRRAGGERAVNAAYCKGRQWSKHCTFHQETNPIAGADSQDPPVRSRSRRALSMVSAGAATTPTPVIRSTNSTRLKRKRTVLTPPPSSPASDQETGSVAGSTSASMRPSVRIASVPAVSGSLTSQPSSPSEPQNLVPKQVFWRANSLPKTGLSTRPTPSPTVSFAAQTSLPPSSPPRAIIPLRHKTIGIRPTPSPSLLNARSSSFSSDKRLVALPLRSALRQPSIDSSSPLTRTVKRARFSLAPRSPPRQVSSDALQDSHSEDDAWVDTSSPASSLPRFSPADSSSPFPREMAVRAADVGLNLGPEHTGRLPSGLLAALVPAFGGTRLTLGSSMETRHSETSYTLPTPPPSFGSTSSAAARQLVKTTTPSDAGKNGLMLPPPVPPKRLLSARPMTPLSITSTSTEDDQPSSADLSSSEIRFISGSSLDLRARSRSRSMSVAPHSTPGPSSRVLPATTPRKRSRLERELARVAREVGDEAGLEWGMDEDVGEDLGRMWREGSVVRPLI</sequence>
<dbReference type="GO" id="GO:0042393">
    <property type="term" value="F:histone binding"/>
    <property type="evidence" value="ECO:0007669"/>
    <property type="project" value="InterPro"/>
</dbReference>
<feature type="compositionally biased region" description="Acidic residues" evidence="1">
    <location>
        <begin position="244"/>
        <end position="259"/>
    </location>
</feature>
<feature type="compositionally biased region" description="Acidic residues" evidence="1">
    <location>
        <begin position="115"/>
        <end position="128"/>
    </location>
</feature>
<keyword evidence="3" id="KW-1185">Reference proteome</keyword>
<comment type="caution">
    <text evidence="2">The sequence shown here is derived from an EMBL/GenBank/DDBJ whole genome shotgun (WGS) entry which is preliminary data.</text>
</comment>
<feature type="region of interest" description="Disordered" evidence="1">
    <location>
        <begin position="1032"/>
        <end position="1116"/>
    </location>
</feature>
<dbReference type="EMBL" id="MCFC01000007">
    <property type="protein sequence ID" value="ORY33127.1"/>
    <property type="molecule type" value="Genomic_DNA"/>
</dbReference>
<dbReference type="InParanoid" id="A0A1Y2BF78"/>
<dbReference type="GO" id="GO:0046982">
    <property type="term" value="F:protein heterodimerization activity"/>
    <property type="evidence" value="ECO:0007669"/>
    <property type="project" value="InterPro"/>
</dbReference>
<dbReference type="STRING" id="71784.A0A1Y2BF78"/>
<feature type="region of interest" description="Disordered" evidence="1">
    <location>
        <begin position="847"/>
        <end position="878"/>
    </location>
</feature>
<dbReference type="OrthoDB" id="2420608at2759"/>
<feature type="compositionally biased region" description="Acidic residues" evidence="1">
    <location>
        <begin position="158"/>
        <end position="169"/>
    </location>
</feature>
<feature type="compositionally biased region" description="Polar residues" evidence="1">
    <location>
        <begin position="788"/>
        <end position="805"/>
    </location>
</feature>
<feature type="compositionally biased region" description="Polar residues" evidence="1">
    <location>
        <begin position="313"/>
        <end position="333"/>
    </location>
</feature>
<evidence type="ECO:0000313" key="3">
    <source>
        <dbReference type="Proteomes" id="UP000193986"/>
    </source>
</evidence>
<feature type="compositionally biased region" description="Basic and acidic residues" evidence="1">
    <location>
        <begin position="291"/>
        <end position="303"/>
    </location>
</feature>
<evidence type="ECO:0000313" key="2">
    <source>
        <dbReference type="EMBL" id="ORY33127.1"/>
    </source>
</evidence>
<feature type="compositionally biased region" description="Acidic residues" evidence="1">
    <location>
        <begin position="199"/>
        <end position="223"/>
    </location>
</feature>
<dbReference type="AlphaFoldDB" id="A0A1Y2BF78"/>
<protein>
    <submittedName>
        <fullName evidence="2">Uncharacterized protein</fullName>
    </submittedName>
</protein>
<dbReference type="InterPro" id="IPR018465">
    <property type="entry name" value="Scm3/HJURP"/>
</dbReference>
<feature type="region of interest" description="Disordered" evidence="1">
    <location>
        <begin position="109"/>
        <end position="381"/>
    </location>
</feature>
<name>A0A1Y2BF78_9TREE</name>
<feature type="region of interest" description="Disordered" evidence="1">
    <location>
        <begin position="731"/>
        <end position="808"/>
    </location>
</feature>
<organism evidence="2 3">
    <name type="scientific">Naematelia encephala</name>
    <dbReference type="NCBI Taxonomy" id="71784"/>
    <lineage>
        <taxon>Eukaryota</taxon>
        <taxon>Fungi</taxon>
        <taxon>Dikarya</taxon>
        <taxon>Basidiomycota</taxon>
        <taxon>Agaricomycotina</taxon>
        <taxon>Tremellomycetes</taxon>
        <taxon>Tremellales</taxon>
        <taxon>Naemateliaceae</taxon>
        <taxon>Naematelia</taxon>
    </lineage>
</organism>
<reference evidence="2 3" key="1">
    <citation type="submission" date="2016-07" db="EMBL/GenBank/DDBJ databases">
        <title>Pervasive Adenine N6-methylation of Active Genes in Fungi.</title>
        <authorList>
            <consortium name="DOE Joint Genome Institute"/>
            <person name="Mondo S.J."/>
            <person name="Dannebaum R.O."/>
            <person name="Kuo R.C."/>
            <person name="Labutti K."/>
            <person name="Haridas S."/>
            <person name="Kuo A."/>
            <person name="Salamov A."/>
            <person name="Ahrendt S.R."/>
            <person name="Lipzen A."/>
            <person name="Sullivan W."/>
            <person name="Andreopoulos W.B."/>
            <person name="Clum A."/>
            <person name="Lindquist E."/>
            <person name="Daum C."/>
            <person name="Ramamoorthy G.K."/>
            <person name="Gryganskyi A."/>
            <person name="Culley D."/>
            <person name="Magnuson J.K."/>
            <person name="James T.Y."/>
            <person name="O'Malley M.A."/>
            <person name="Stajich J.E."/>
            <person name="Spatafora J.W."/>
            <person name="Visel A."/>
            <person name="Grigoriev I.V."/>
        </authorList>
    </citation>
    <scope>NUCLEOTIDE SEQUENCE [LARGE SCALE GENOMIC DNA]</scope>
    <source>
        <strain evidence="2 3">68-887.2</strain>
    </source>
</reference>
<feature type="region of interest" description="Disordered" evidence="1">
    <location>
        <begin position="18"/>
        <end position="39"/>
    </location>
</feature>
<feature type="region of interest" description="Disordered" evidence="1">
    <location>
        <begin position="513"/>
        <end position="541"/>
    </location>
</feature>
<dbReference type="InterPro" id="IPR009072">
    <property type="entry name" value="Histone-fold"/>
</dbReference>
<proteinExistence type="predicted"/>
<feature type="compositionally biased region" description="Polar residues" evidence="1">
    <location>
        <begin position="847"/>
        <end position="870"/>
    </location>
</feature>
<accession>A0A1Y2BF78</accession>